<proteinExistence type="predicted"/>
<evidence type="ECO:0000313" key="2">
    <source>
        <dbReference type="EMBL" id="AEW45792.1"/>
    </source>
</evidence>
<keyword evidence="3" id="KW-1185">Reference proteome</keyword>
<evidence type="ECO:0000313" key="3">
    <source>
        <dbReference type="Proteomes" id="UP000009135"/>
    </source>
</evidence>
<keyword evidence="1" id="KW-0732">Signal</keyword>
<dbReference type="AlphaFoldDB" id="H6N820"/>
<evidence type="ECO:0008006" key="4">
    <source>
        <dbReference type="Google" id="ProtNLM"/>
    </source>
</evidence>
<sequence length="202" mass="22394">MKPASLLLLGGASATGAAVAGGYYFVNSKGSTIKDELKDRTFISSTDIAQWDEEFKSDSKKIKESIKELADATDSNGGIKLKNWCESQMELDAKKHPKSLELVGKYCLIRDLSSQISRKGKTLLGNNSPESEWKATYSKRQQKQTSRSEVNLSGSSWAETTDLPLIKQWCDDIGKKEFLASNKGDFYSKLESWCTKEAASEE</sequence>
<feature type="signal peptide" evidence="1">
    <location>
        <begin position="1"/>
        <end position="20"/>
    </location>
</feature>
<dbReference type="Proteomes" id="UP000009135">
    <property type="component" value="Chromosome"/>
</dbReference>
<accession>H6N820</accession>
<evidence type="ECO:0000256" key="1">
    <source>
        <dbReference type="SAM" id="SignalP"/>
    </source>
</evidence>
<name>H6N820_MYCHN</name>
<dbReference type="STRING" id="1111676.MHC_04680"/>
<reference evidence="2 3" key="1">
    <citation type="journal article" date="2012" name="J. Bacteriol.">
        <title>Complete genome sequence of Mycoplasma haemocanis strain Illinois.</title>
        <authorList>
            <person name="do Nascimento N.C."/>
            <person name="Guimaraes A.M."/>
            <person name="Santos A.P."/>
            <person name="Sanmiguel P.J."/>
            <person name="Messick J.B."/>
        </authorList>
    </citation>
    <scope>NUCLEOTIDE SEQUENCE [LARGE SCALE GENOMIC DNA]</scope>
    <source>
        <strain evidence="2 3">Illinois</strain>
    </source>
</reference>
<dbReference type="EMBL" id="CP003199">
    <property type="protein sequence ID" value="AEW45792.1"/>
    <property type="molecule type" value="Genomic_DNA"/>
</dbReference>
<organism evidence="2 3">
    <name type="scientific">Mycoplasma haemocanis (strain Illinois)</name>
    <dbReference type="NCBI Taxonomy" id="1111676"/>
    <lineage>
        <taxon>Bacteria</taxon>
        <taxon>Bacillati</taxon>
        <taxon>Mycoplasmatota</taxon>
        <taxon>Mollicutes</taxon>
        <taxon>Mycoplasmataceae</taxon>
        <taxon>Mycoplasma</taxon>
    </lineage>
</organism>
<dbReference type="OrthoDB" id="9830489at2"/>
<feature type="chain" id="PRO_5003604605" description="Lipoprotein" evidence="1">
    <location>
        <begin position="21"/>
        <end position="202"/>
    </location>
</feature>
<dbReference type="HOGENOM" id="CLU_113690_0_0_14"/>
<gene>
    <name evidence="2" type="ordered locus">MHC_04680</name>
</gene>
<protein>
    <recommendedName>
        <fullName evidence="4">Lipoprotein</fullName>
    </recommendedName>
</protein>
<dbReference type="KEGG" id="mhe:MHC_04680"/>